<keyword evidence="2" id="KW-1185">Reference proteome</keyword>
<accession>A0ACB7EZ84</accession>
<proteinExistence type="predicted"/>
<evidence type="ECO:0000313" key="1">
    <source>
        <dbReference type="EMBL" id="KAG8007376.1"/>
    </source>
</evidence>
<comment type="caution">
    <text evidence="1">The sequence shown here is derived from an EMBL/GenBank/DDBJ whole genome shotgun (WGS) entry which is preliminary data.</text>
</comment>
<feature type="non-terminal residue" evidence="1">
    <location>
        <position position="1"/>
    </location>
</feature>
<evidence type="ECO:0000313" key="2">
    <source>
        <dbReference type="Proteomes" id="UP000805704"/>
    </source>
</evidence>
<reference evidence="1" key="1">
    <citation type="submission" date="2020-04" db="EMBL/GenBank/DDBJ databases">
        <title>A chromosome-scale assembly and high-density genetic map of the yellow drum (Nibea albiflora) genome.</title>
        <authorList>
            <person name="Xu D."/>
            <person name="Zhang W."/>
            <person name="Chen R."/>
            <person name="Tan P."/>
            <person name="Wang L."/>
            <person name="Song H."/>
            <person name="Tian L."/>
            <person name="Zhu Q."/>
            <person name="Wang B."/>
        </authorList>
    </citation>
    <scope>NUCLEOTIDE SEQUENCE</scope>
    <source>
        <strain evidence="1">ZJHYS-2018</strain>
    </source>
</reference>
<sequence>SSFSSVPDTPVEVLVDLLTKAKEIATASSNVPEELMSHLQKALDIASGLDDYLEKMTTQESEPLAELYKKTISHDWDQVHKEGKTMFRLPKECITGHIEGWMCTDDSYTIFTALLYHNNLLSAVFLAGQTLKMLIHMSQAKRVLEIGMFTGYGALSMAEGLPEDGCVIACELEPYLQDFAQSFFDTSPHGKKITVKTGPAMDTLKELAAAGEQFDMIFIDADKTNYINYYNFILDNNLLRLRGVICVDNSLFKAKVYLKDTTDNNGLALREFNQIVSSDPRVEQVIIPLRDGISIIRRVSVAPECSMTQSKITDDEVFRGVKGRPILDRMRLDGKVAYVTGAGQGIGRAFAHALGEAGAKVAVVDLDQDKAEAVAKELFLKGINSLSITADISKSDEVQRMIDNIVSKWGAIHIACNNAGINMNSASEDTSLEEWDQTFNAAGRVMLKQGYGKIINTASMASLIVPHPQKQLSYNTSKAGVVKLTQTLGTEWVDRGVRVNCISPGIVDTPLIHSESLRPLVQRWLSDIPAGRLAQVTDLQAAVVYLASDASDYMTGHNLVIEGALINIQVALICLAGSFRRLHHSRMERIYLGNTAWLHTQQAPSRFPPLNVMRDTACNSHNLQCVICDPVIVLLLMWRTFDKVKVIFCRSHYSVGTNAFDCVAADHFTFSQSGLNLRCILDCICRRSSAAF</sequence>
<protein>
    <submittedName>
        <fullName evidence="1">NADP-dependent mannitol dehydrogenase</fullName>
    </submittedName>
</protein>
<dbReference type="Proteomes" id="UP000805704">
    <property type="component" value="Chromosome 2"/>
</dbReference>
<dbReference type="EMBL" id="CM024790">
    <property type="protein sequence ID" value="KAG8007376.1"/>
    <property type="molecule type" value="Genomic_DNA"/>
</dbReference>
<name>A0ACB7EZ84_NIBAL</name>
<organism evidence="1 2">
    <name type="scientific">Nibea albiflora</name>
    <name type="common">Yellow drum</name>
    <name type="synonym">Corvina albiflora</name>
    <dbReference type="NCBI Taxonomy" id="240163"/>
    <lineage>
        <taxon>Eukaryota</taxon>
        <taxon>Metazoa</taxon>
        <taxon>Chordata</taxon>
        <taxon>Craniata</taxon>
        <taxon>Vertebrata</taxon>
        <taxon>Euteleostomi</taxon>
        <taxon>Actinopterygii</taxon>
        <taxon>Neopterygii</taxon>
        <taxon>Teleostei</taxon>
        <taxon>Neoteleostei</taxon>
        <taxon>Acanthomorphata</taxon>
        <taxon>Eupercaria</taxon>
        <taxon>Sciaenidae</taxon>
        <taxon>Nibea</taxon>
    </lineage>
</organism>
<gene>
    <name evidence="1" type="primary">LXR1</name>
    <name evidence="1" type="ORF">GBF38_012875</name>
</gene>